<evidence type="ECO:0000313" key="2">
    <source>
        <dbReference type="Proteomes" id="UP001060085"/>
    </source>
</evidence>
<organism evidence="1 2">
    <name type="scientific">Catharanthus roseus</name>
    <name type="common">Madagascar periwinkle</name>
    <name type="synonym">Vinca rosea</name>
    <dbReference type="NCBI Taxonomy" id="4058"/>
    <lineage>
        <taxon>Eukaryota</taxon>
        <taxon>Viridiplantae</taxon>
        <taxon>Streptophyta</taxon>
        <taxon>Embryophyta</taxon>
        <taxon>Tracheophyta</taxon>
        <taxon>Spermatophyta</taxon>
        <taxon>Magnoliopsida</taxon>
        <taxon>eudicotyledons</taxon>
        <taxon>Gunneridae</taxon>
        <taxon>Pentapetalae</taxon>
        <taxon>asterids</taxon>
        <taxon>lamiids</taxon>
        <taxon>Gentianales</taxon>
        <taxon>Apocynaceae</taxon>
        <taxon>Rauvolfioideae</taxon>
        <taxon>Vinceae</taxon>
        <taxon>Catharanthinae</taxon>
        <taxon>Catharanthus</taxon>
    </lineage>
</organism>
<accession>A0ACC0C179</accession>
<dbReference type="Proteomes" id="UP001060085">
    <property type="component" value="Linkage Group LG02"/>
</dbReference>
<sequence>MDILTSIFPKIDVIPDQLSNNHCNIAQALVEGGGPYKVDALAIVWVLCHVWYWSYVLIIGLLQTIPTLEFVGHYFYNLINQGFYNKKGKNRKISYGCRYTQTLPWTLEGQIFESYVCEMLKVLLTMLKLNVVLMCEALEEHVPTCGSARGMLYLESLIYYKEDFSFLFFLGRRRSQRQCSSSSSKTSVRKLEACKNELVVNERKSSSTSFLPETIEQCEKPDEQRKKNRRVAASSVSL</sequence>
<evidence type="ECO:0000313" key="1">
    <source>
        <dbReference type="EMBL" id="KAI5678651.1"/>
    </source>
</evidence>
<protein>
    <submittedName>
        <fullName evidence="1">Uncharacterized protein</fullName>
    </submittedName>
</protein>
<reference evidence="2" key="1">
    <citation type="journal article" date="2023" name="Nat. Plants">
        <title>Single-cell RNA sequencing provides a high-resolution roadmap for understanding the multicellular compartmentation of specialized metabolism.</title>
        <authorList>
            <person name="Sun S."/>
            <person name="Shen X."/>
            <person name="Li Y."/>
            <person name="Li Y."/>
            <person name="Wang S."/>
            <person name="Li R."/>
            <person name="Zhang H."/>
            <person name="Shen G."/>
            <person name="Guo B."/>
            <person name="Wei J."/>
            <person name="Xu J."/>
            <person name="St-Pierre B."/>
            <person name="Chen S."/>
            <person name="Sun C."/>
        </authorList>
    </citation>
    <scope>NUCLEOTIDE SEQUENCE [LARGE SCALE GENOMIC DNA]</scope>
</reference>
<proteinExistence type="predicted"/>
<keyword evidence="2" id="KW-1185">Reference proteome</keyword>
<name>A0ACC0C179_CATRO</name>
<comment type="caution">
    <text evidence="1">The sequence shown here is derived from an EMBL/GenBank/DDBJ whole genome shotgun (WGS) entry which is preliminary data.</text>
</comment>
<gene>
    <name evidence="1" type="ORF">M9H77_09601</name>
</gene>
<dbReference type="EMBL" id="CM044702">
    <property type="protein sequence ID" value="KAI5678651.1"/>
    <property type="molecule type" value="Genomic_DNA"/>
</dbReference>